<gene>
    <name evidence="2" type="ORF">DFK10_02000</name>
</gene>
<protein>
    <submittedName>
        <fullName evidence="2">DNA-binding protein</fullName>
    </submittedName>
</protein>
<dbReference type="OrthoDB" id="9806994at2"/>
<reference evidence="3" key="1">
    <citation type="submission" date="2018-05" db="EMBL/GenBank/DDBJ databases">
        <authorList>
            <person name="Du Z."/>
            <person name="Wang X."/>
        </authorList>
    </citation>
    <scope>NUCLEOTIDE SEQUENCE [LARGE SCALE GENOMIC DNA]</scope>
    <source>
        <strain evidence="3">WDS4C29</strain>
    </source>
</reference>
<dbReference type="RefSeq" id="WP_109386075.1">
    <property type="nucleotide sequence ID" value="NZ_QETF01000002.1"/>
</dbReference>
<accession>A0A2V1P6C3</accession>
<comment type="caution">
    <text evidence="2">The sequence shown here is derived from an EMBL/GenBank/DDBJ whole genome shotgun (WGS) entry which is preliminary data.</text>
</comment>
<dbReference type="Proteomes" id="UP000245293">
    <property type="component" value="Unassembled WGS sequence"/>
</dbReference>
<evidence type="ECO:0000313" key="2">
    <source>
        <dbReference type="EMBL" id="PWG18063.1"/>
    </source>
</evidence>
<keyword evidence="3" id="KW-1185">Reference proteome</keyword>
<name>A0A2V1P6C3_9RHOB</name>
<keyword evidence="2" id="KW-0238">DNA-binding</keyword>
<organism evidence="2 3">
    <name type="scientific">Salibaculum griseiflavum</name>
    <dbReference type="NCBI Taxonomy" id="1914409"/>
    <lineage>
        <taxon>Bacteria</taxon>
        <taxon>Pseudomonadati</taxon>
        <taxon>Pseudomonadota</taxon>
        <taxon>Alphaproteobacteria</taxon>
        <taxon>Rhodobacterales</taxon>
        <taxon>Roseobacteraceae</taxon>
        <taxon>Salibaculum</taxon>
    </lineage>
</organism>
<feature type="domain" description="Helix-turn-helix" evidence="1">
    <location>
        <begin position="21"/>
        <end position="67"/>
    </location>
</feature>
<sequence>MDNTTEITPATQTVPVLVPQTEASRILSKSEKWLERDRWAGPTIPYVKMGRHVRYRVADLLAYIDANTKPAADTAA</sequence>
<dbReference type="Pfam" id="PF12728">
    <property type="entry name" value="HTH_17"/>
    <property type="match status" value="1"/>
</dbReference>
<dbReference type="InterPro" id="IPR041657">
    <property type="entry name" value="HTH_17"/>
</dbReference>
<dbReference type="GO" id="GO:0003677">
    <property type="term" value="F:DNA binding"/>
    <property type="evidence" value="ECO:0007669"/>
    <property type="project" value="UniProtKB-KW"/>
</dbReference>
<dbReference type="AlphaFoldDB" id="A0A2V1P6C3"/>
<dbReference type="EMBL" id="QETF01000002">
    <property type="protein sequence ID" value="PWG18063.1"/>
    <property type="molecule type" value="Genomic_DNA"/>
</dbReference>
<evidence type="ECO:0000259" key="1">
    <source>
        <dbReference type="Pfam" id="PF12728"/>
    </source>
</evidence>
<evidence type="ECO:0000313" key="3">
    <source>
        <dbReference type="Proteomes" id="UP000245293"/>
    </source>
</evidence>
<proteinExistence type="predicted"/>